<evidence type="ECO:0000256" key="1">
    <source>
        <dbReference type="SAM" id="MobiDB-lite"/>
    </source>
</evidence>
<gene>
    <name evidence="2" type="ORF">H4W80_000532</name>
</gene>
<proteinExistence type="predicted"/>
<keyword evidence="3" id="KW-1185">Reference proteome</keyword>
<name>A0ABR9LNP4_9ACTN</name>
<dbReference type="EMBL" id="JADBEK010000001">
    <property type="protein sequence ID" value="MBE1582274.1"/>
    <property type="molecule type" value="Genomic_DNA"/>
</dbReference>
<reference evidence="2 3" key="1">
    <citation type="submission" date="2020-10" db="EMBL/GenBank/DDBJ databases">
        <title>Sequencing the genomes of 1000 actinobacteria strains.</title>
        <authorList>
            <person name="Klenk H.-P."/>
        </authorList>
    </citation>
    <scope>NUCLEOTIDE SEQUENCE [LARGE SCALE GENOMIC DNA]</scope>
    <source>
        <strain evidence="2 3">DSM 43173</strain>
    </source>
</reference>
<evidence type="ECO:0000313" key="2">
    <source>
        <dbReference type="EMBL" id="MBE1582274.1"/>
    </source>
</evidence>
<dbReference type="Proteomes" id="UP000633509">
    <property type="component" value="Unassembled WGS sequence"/>
</dbReference>
<feature type="region of interest" description="Disordered" evidence="1">
    <location>
        <begin position="62"/>
        <end position="100"/>
    </location>
</feature>
<sequence length="100" mass="11392">MAELTGLLELSGWPKGMRVVARKERLHPGAQLCFTDVDECRVTCFITDAKQGQLADLELRHRRRARRRPHPLRRGHRPGQPAAAPLRSQPDLVRARRLGL</sequence>
<organism evidence="2 3">
    <name type="scientific">Nonomuraea angiospora</name>
    <dbReference type="NCBI Taxonomy" id="46172"/>
    <lineage>
        <taxon>Bacteria</taxon>
        <taxon>Bacillati</taxon>
        <taxon>Actinomycetota</taxon>
        <taxon>Actinomycetes</taxon>
        <taxon>Streptosporangiales</taxon>
        <taxon>Streptosporangiaceae</taxon>
        <taxon>Nonomuraea</taxon>
    </lineage>
</organism>
<protein>
    <submittedName>
        <fullName evidence="2">Uncharacterized protein</fullName>
    </submittedName>
</protein>
<feature type="compositionally biased region" description="Basic residues" evidence="1">
    <location>
        <begin position="62"/>
        <end position="77"/>
    </location>
</feature>
<accession>A0ABR9LNP4</accession>
<evidence type="ECO:0000313" key="3">
    <source>
        <dbReference type="Proteomes" id="UP000633509"/>
    </source>
</evidence>
<comment type="caution">
    <text evidence="2">The sequence shown here is derived from an EMBL/GenBank/DDBJ whole genome shotgun (WGS) entry which is preliminary data.</text>
</comment>